<dbReference type="InterPro" id="IPR038765">
    <property type="entry name" value="Papain-like_cys_pep_sf"/>
</dbReference>
<dbReference type="Pfam" id="PF01841">
    <property type="entry name" value="Transglut_core"/>
    <property type="match status" value="1"/>
</dbReference>
<feature type="transmembrane region" description="Helical" evidence="2">
    <location>
        <begin position="65"/>
        <end position="83"/>
    </location>
</feature>
<feature type="compositionally biased region" description="Basic and acidic residues" evidence="1">
    <location>
        <begin position="288"/>
        <end position="317"/>
    </location>
</feature>
<evidence type="ECO:0000313" key="4">
    <source>
        <dbReference type="EMBL" id="MBN8661918.1"/>
    </source>
</evidence>
<dbReference type="PANTHER" id="PTHR42736">
    <property type="entry name" value="PROTEIN-GLUTAMINE GAMMA-GLUTAMYLTRANSFERASE"/>
    <property type="match status" value="1"/>
</dbReference>
<keyword evidence="2" id="KW-0472">Membrane</keyword>
<feature type="transmembrane region" description="Helical" evidence="2">
    <location>
        <begin position="38"/>
        <end position="56"/>
    </location>
</feature>
<accession>A0A8J7TPD1</accession>
<feature type="transmembrane region" description="Helical" evidence="2">
    <location>
        <begin position="192"/>
        <end position="211"/>
    </location>
</feature>
<evidence type="ECO:0000313" key="5">
    <source>
        <dbReference type="Proteomes" id="UP000664277"/>
    </source>
</evidence>
<feature type="compositionally biased region" description="Polar residues" evidence="1">
    <location>
        <begin position="729"/>
        <end position="739"/>
    </location>
</feature>
<dbReference type="SUPFAM" id="SSF54001">
    <property type="entry name" value="Cysteine proteinases"/>
    <property type="match status" value="1"/>
</dbReference>
<feature type="compositionally biased region" description="Basic and acidic residues" evidence="1">
    <location>
        <begin position="1013"/>
        <end position="1030"/>
    </location>
</feature>
<feature type="compositionally biased region" description="Low complexity" evidence="1">
    <location>
        <begin position="389"/>
        <end position="404"/>
    </location>
</feature>
<evidence type="ECO:0000256" key="1">
    <source>
        <dbReference type="SAM" id="MobiDB-lite"/>
    </source>
</evidence>
<feature type="region of interest" description="Disordered" evidence="1">
    <location>
        <begin position="998"/>
        <end position="1042"/>
    </location>
</feature>
<dbReference type="Proteomes" id="UP000664277">
    <property type="component" value="Unassembled WGS sequence"/>
</dbReference>
<feature type="compositionally biased region" description="Basic and acidic residues" evidence="1">
    <location>
        <begin position="368"/>
        <end position="388"/>
    </location>
</feature>
<evidence type="ECO:0000259" key="3">
    <source>
        <dbReference type="SMART" id="SM00460"/>
    </source>
</evidence>
<dbReference type="EMBL" id="JAFLCK010000027">
    <property type="protein sequence ID" value="MBN8661918.1"/>
    <property type="molecule type" value="Genomic_DNA"/>
</dbReference>
<feature type="region of interest" description="Disordered" evidence="1">
    <location>
        <begin position="715"/>
        <end position="747"/>
    </location>
</feature>
<keyword evidence="2" id="KW-0812">Transmembrane</keyword>
<feature type="transmembrane region" description="Helical" evidence="2">
    <location>
        <begin position="12"/>
        <end position="32"/>
    </location>
</feature>
<feature type="transmembrane region" description="Helical" evidence="2">
    <location>
        <begin position="872"/>
        <end position="894"/>
    </location>
</feature>
<feature type="domain" description="Transglutaminase-like" evidence="3">
    <location>
        <begin position="756"/>
        <end position="827"/>
    </location>
</feature>
<dbReference type="PANTHER" id="PTHR42736:SF1">
    <property type="entry name" value="PROTEIN-GLUTAMINE GAMMA-GLUTAMYLTRANSFERASE"/>
    <property type="match status" value="1"/>
</dbReference>
<keyword evidence="2" id="KW-1133">Transmembrane helix</keyword>
<dbReference type="AlphaFoldDB" id="A0A8J7TPD1"/>
<feature type="transmembrane region" description="Helical" evidence="2">
    <location>
        <begin position="95"/>
        <end position="112"/>
    </location>
</feature>
<feature type="transmembrane region" description="Helical" evidence="2">
    <location>
        <begin position="143"/>
        <end position="160"/>
    </location>
</feature>
<feature type="region of interest" description="Disordered" evidence="1">
    <location>
        <begin position="245"/>
        <end position="426"/>
    </location>
</feature>
<dbReference type="InterPro" id="IPR021878">
    <property type="entry name" value="TgpA_N"/>
</dbReference>
<dbReference type="SMART" id="SM00460">
    <property type="entry name" value="TGc"/>
    <property type="match status" value="1"/>
</dbReference>
<dbReference type="Pfam" id="PF11992">
    <property type="entry name" value="TgpA_N"/>
    <property type="match status" value="1"/>
</dbReference>
<comment type="caution">
    <text evidence="4">The sequence shown here is derived from an EMBL/GenBank/DDBJ whole genome shotgun (WGS) entry which is preliminary data.</text>
</comment>
<gene>
    <name evidence="4" type="ORF">J0M35_16240</name>
</gene>
<proteinExistence type="predicted"/>
<dbReference type="Gene3D" id="3.10.620.30">
    <property type="match status" value="1"/>
</dbReference>
<dbReference type="InterPro" id="IPR052901">
    <property type="entry name" value="Bact_TGase-like"/>
</dbReference>
<dbReference type="InterPro" id="IPR002931">
    <property type="entry name" value="Transglutaminase-like"/>
</dbReference>
<feature type="compositionally biased region" description="Basic and acidic residues" evidence="1">
    <location>
        <begin position="327"/>
        <end position="358"/>
    </location>
</feature>
<feature type="transmembrane region" description="Helical" evidence="2">
    <location>
        <begin position="119"/>
        <end position="137"/>
    </location>
</feature>
<evidence type="ECO:0000256" key="2">
    <source>
        <dbReference type="SAM" id="Phobius"/>
    </source>
</evidence>
<reference evidence="4" key="1">
    <citation type="submission" date="2021-02" db="EMBL/GenBank/DDBJ databases">
        <title>Genome-Resolved Metagenomics of a Microbial Community Performing Photosynthetic Biological Nutrient Removal.</title>
        <authorList>
            <person name="Mcdaniel E.A."/>
        </authorList>
    </citation>
    <scope>NUCLEOTIDE SEQUENCE</scope>
    <source>
        <strain evidence="4">UWPOB_OBS1</strain>
    </source>
</reference>
<name>A0A8J7TPD1_9BACT</name>
<sequence length="1042" mass="115417">MSQRELEAPEDSIPLRLIVFSMTFICIASSLVFINTSWGVSILLVTLSLIGSIVAYQNRNERQSWMQWVVLVGVLAVGANALNEFLHPVNSAADFWGPVVHFVAGIFALHTFDLKSRSDINLSALLGAIILCALSPIVRGIYFGMVVFSYISLGCAMLYFDCMSRTQHNWLTKPMLPAPLVRSDRKRRRSGSTALTMAALPLTALVVFLFVPRSDNLIDVIVSSFKNFNFKGLMRLLPDLNKKTEVKKNPYDPNSLKKIDLPNKELKPDNGKKEEKKSTVKPGQADAPKPDAKKEEERKKQEKAKAEKEKAEEEKSKKAAAKPPLTEAEKKKAEKEAKEKAKKDAEKNARKDAEKNAKTDAAAAVQKLQEEARRKAEAEALKKAKEAAKNASKNAGKNAQNKQAQKGKDGAGKAKPKPLTPLTPAQKDALYRDFKPELFPSQLNVDARHSDRLSELILFRVMSTRIFYPRLSAYDTFDGSTWTRSKESLSHKIVEIKTDAGPNSKPVLRDGVQLDANGQPLKELSAEEEADLELAREKFFKEEKEEAGFGPAESVHYLISKSDKSQYDLKQAQPFRVPKKMPYVDLTQSYEILMDIGNDLPSCWIPQSLGFSGSTAVIDDYGRVSFPEPIGKGAQYKMSSSWPVSDLTAMREAEPLNPQDEAALREKLANYLQLPEGLDPAVKQFGDTAIGGVGNWFAQAEKLCLAVRANSSLSNEDLDKVPPAAAPPTQESDAASETAPTEEVASPPSDKVYDFLFGRKAGDSRRFATALAVLCRQQGLPCRVVNGFQSGTFNKVNGTYEIHGSDSLTWVEVYIPDYGWISFDATPDGVLPDQKREEGYNLGTLIKALNEQLGLDEGEGITPKKVFAVTTFALSCLIALAGIIYGVIVLLRYLKNRKESYPRGPEWPVYKALMKDLKKAQLERETTESGKQYVSKVGEISKERREQGGTMPDELPQALGDFFEVYEAMFFGNKGSKENLDELKNRAKRVSSLCKQVKFSRSGRGAKSSPHAASDKAKNAKKAKKDEDKSMQAVDSAVRRKR</sequence>
<protein>
    <submittedName>
        <fullName evidence="4">Transglutaminase domain-containing protein</fullName>
    </submittedName>
</protein>
<organism evidence="4 5">
    <name type="scientific">Candidatus Obscuribacter phosphatis</name>
    <dbReference type="NCBI Taxonomy" id="1906157"/>
    <lineage>
        <taxon>Bacteria</taxon>
        <taxon>Bacillati</taxon>
        <taxon>Candidatus Melainabacteria</taxon>
        <taxon>Candidatus Obscuribacterales</taxon>
        <taxon>Candidatus Obscuribacteraceae</taxon>
        <taxon>Candidatus Obscuribacter</taxon>
    </lineage>
</organism>
<feature type="compositionally biased region" description="Basic and acidic residues" evidence="1">
    <location>
        <begin position="245"/>
        <end position="278"/>
    </location>
</feature>